<dbReference type="Proteomes" id="UP000255163">
    <property type="component" value="Unassembled WGS sequence"/>
</dbReference>
<accession>A0A376FCT4</accession>
<name>A0A376FCT4_ENTAS</name>
<evidence type="ECO:0000313" key="1">
    <source>
        <dbReference type="EMBL" id="STD21192.1"/>
    </source>
</evidence>
<sequence length="150" mass="17051">MQGQQPELDDGEIAVAADQQRILLLAQCQPLPVNALQQPARTISAAYRKHNLVFARQVHQAIDIIQPLRFGTGKTLLAAGDNRLIFYLMARFQQTLNAPLRRVLVNAVARRRDKMKLRHGNSLLNEKLIVYIMPLIRCLLQVAAHRDDRL</sequence>
<dbReference type="EMBL" id="UFYI01000007">
    <property type="protein sequence ID" value="STD21192.1"/>
    <property type="molecule type" value="Genomic_DNA"/>
</dbReference>
<reference evidence="1 2" key="1">
    <citation type="submission" date="2018-06" db="EMBL/GenBank/DDBJ databases">
        <authorList>
            <consortium name="Pathogen Informatics"/>
            <person name="Doyle S."/>
        </authorList>
    </citation>
    <scope>NUCLEOTIDE SEQUENCE [LARGE SCALE GENOMIC DNA]</scope>
    <source>
        <strain evidence="1 2">NCTC12123</strain>
    </source>
</reference>
<dbReference type="AlphaFoldDB" id="A0A376FCT4"/>
<gene>
    <name evidence="1" type="ORF">NCTC12123_02558</name>
</gene>
<evidence type="ECO:0000313" key="2">
    <source>
        <dbReference type="Proteomes" id="UP000255163"/>
    </source>
</evidence>
<organism evidence="1 2">
    <name type="scientific">Enterobacter asburiae</name>
    <dbReference type="NCBI Taxonomy" id="61645"/>
    <lineage>
        <taxon>Bacteria</taxon>
        <taxon>Pseudomonadati</taxon>
        <taxon>Pseudomonadota</taxon>
        <taxon>Gammaproteobacteria</taxon>
        <taxon>Enterobacterales</taxon>
        <taxon>Enterobacteriaceae</taxon>
        <taxon>Enterobacter</taxon>
        <taxon>Enterobacter cloacae complex</taxon>
    </lineage>
</organism>
<proteinExistence type="predicted"/>
<protein>
    <submittedName>
        <fullName evidence="1">Uncharacterized protein</fullName>
    </submittedName>
</protein>